<gene>
    <name evidence="1" type="ORF">HPB47_012309</name>
</gene>
<accession>A0AC60NTW1</accession>
<keyword evidence="2" id="KW-1185">Reference proteome</keyword>
<reference evidence="1 2" key="1">
    <citation type="journal article" date="2020" name="Cell">
        <title>Large-Scale Comparative Analyses of Tick Genomes Elucidate Their Genetic Diversity and Vector Capacities.</title>
        <authorList>
            <consortium name="Tick Genome and Microbiome Consortium (TIGMIC)"/>
            <person name="Jia N."/>
            <person name="Wang J."/>
            <person name="Shi W."/>
            <person name="Du L."/>
            <person name="Sun Y."/>
            <person name="Zhan W."/>
            <person name="Jiang J.F."/>
            <person name="Wang Q."/>
            <person name="Zhang B."/>
            <person name="Ji P."/>
            <person name="Bell-Sakyi L."/>
            <person name="Cui X.M."/>
            <person name="Yuan T.T."/>
            <person name="Jiang B.G."/>
            <person name="Yang W.F."/>
            <person name="Lam T.T."/>
            <person name="Chang Q.C."/>
            <person name="Ding S.J."/>
            <person name="Wang X.J."/>
            <person name="Zhu J.G."/>
            <person name="Ruan X.D."/>
            <person name="Zhao L."/>
            <person name="Wei J.T."/>
            <person name="Ye R.Z."/>
            <person name="Que T.C."/>
            <person name="Du C.H."/>
            <person name="Zhou Y.H."/>
            <person name="Cheng J.X."/>
            <person name="Dai P.F."/>
            <person name="Guo W.B."/>
            <person name="Han X.H."/>
            <person name="Huang E.J."/>
            <person name="Li L.F."/>
            <person name="Wei W."/>
            <person name="Gao Y.C."/>
            <person name="Liu J.Z."/>
            <person name="Shao H.Z."/>
            <person name="Wang X."/>
            <person name="Wang C.C."/>
            <person name="Yang T.C."/>
            <person name="Huo Q.B."/>
            <person name="Li W."/>
            <person name="Chen H.Y."/>
            <person name="Chen S.E."/>
            <person name="Zhou L.G."/>
            <person name="Ni X.B."/>
            <person name="Tian J.H."/>
            <person name="Sheng Y."/>
            <person name="Liu T."/>
            <person name="Pan Y.S."/>
            <person name="Xia L.Y."/>
            <person name="Li J."/>
            <person name="Zhao F."/>
            <person name="Cao W.C."/>
        </authorList>
    </citation>
    <scope>NUCLEOTIDE SEQUENCE [LARGE SCALE GENOMIC DNA]</scope>
    <source>
        <strain evidence="1">Iper-2018</strain>
    </source>
</reference>
<name>A0AC60NTW1_IXOPE</name>
<organism evidence="1 2">
    <name type="scientific">Ixodes persulcatus</name>
    <name type="common">Taiga tick</name>
    <dbReference type="NCBI Taxonomy" id="34615"/>
    <lineage>
        <taxon>Eukaryota</taxon>
        <taxon>Metazoa</taxon>
        <taxon>Ecdysozoa</taxon>
        <taxon>Arthropoda</taxon>
        <taxon>Chelicerata</taxon>
        <taxon>Arachnida</taxon>
        <taxon>Acari</taxon>
        <taxon>Parasitiformes</taxon>
        <taxon>Ixodida</taxon>
        <taxon>Ixodoidea</taxon>
        <taxon>Ixodidae</taxon>
        <taxon>Ixodinae</taxon>
        <taxon>Ixodes</taxon>
    </lineage>
</organism>
<comment type="caution">
    <text evidence="1">The sequence shown here is derived from an EMBL/GenBank/DDBJ whole genome shotgun (WGS) entry which is preliminary data.</text>
</comment>
<protein>
    <submittedName>
        <fullName evidence="1">Uncharacterized protein</fullName>
    </submittedName>
</protein>
<dbReference type="Proteomes" id="UP000805193">
    <property type="component" value="Unassembled WGS sequence"/>
</dbReference>
<proteinExistence type="predicted"/>
<evidence type="ECO:0000313" key="2">
    <source>
        <dbReference type="Proteomes" id="UP000805193"/>
    </source>
</evidence>
<dbReference type="EMBL" id="JABSTQ010011511">
    <property type="protein sequence ID" value="KAG0410572.1"/>
    <property type="molecule type" value="Genomic_DNA"/>
</dbReference>
<sequence length="356" mass="40367">MLIACRNTTRSRGQKYPEIRQLMRPDPWFKWQVTAMVFTQFLMFFLLRNASWPTLLLAAYFFGGVINHALMLALHEIAHNQAFGHGVFLPNRLFGIFANLPVGLPASISFRKYHLEHHRYQGIPSKDADLPTELEAKLFCYTGTKLLWIILQPFFYALRPVLVYPKPVTGLEVVNFLVQLAFDALVISSAVLQWRQNAKLYLAPIGRIVGGRVLFYMIGGSLMAMGLHPVAGHFVSEHYMFKKGYETYSYYGCLNWVTFNVGYHMEHHDFPGVPGSKLPLVKKIAGEFYDDLPQHNSWVQVLYDFIMDPDIGPYARIKRREAVAHSANGAPPSSGAGDSTEAIAERLFASGFEKQD</sequence>
<evidence type="ECO:0000313" key="1">
    <source>
        <dbReference type="EMBL" id="KAG0410572.1"/>
    </source>
</evidence>